<feature type="compositionally biased region" description="Low complexity" evidence="1">
    <location>
        <begin position="73"/>
        <end position="84"/>
    </location>
</feature>
<evidence type="ECO:0000313" key="2">
    <source>
        <dbReference type="EMBL" id="EGT39642.1"/>
    </source>
</evidence>
<sequence length="253" mass="29638">MNPADRWHPGWQQFMVNQQRAQAGGNRLAQPVQQPIQNFGGPRQPIERNVQQRRNNPPAHNANRRNQQRHNNHNNNNNINNQNVVRRENRAPPREALTRDDLERIEATTRKNFQTRTALEYDKREDQCWKNIQNVIENDSRQFSLSSNSFQTHNSGDIIIPSEEDICSNLRKENQNEVIMKTRELLVNYGATEQDLTGALANLEIHLRRNSLEYNVIEDLSNDLINNAGYIAKQIDELDNIMYRLEQIRLQKN</sequence>
<accession>G0NXN5</accession>
<dbReference type="OrthoDB" id="5828693at2759"/>
<gene>
    <name evidence="2" type="ORF">CAEBREN_07884</name>
</gene>
<evidence type="ECO:0000313" key="3">
    <source>
        <dbReference type="Proteomes" id="UP000008068"/>
    </source>
</evidence>
<dbReference type="eggNOG" id="ENOG502THJT">
    <property type="taxonomic scope" value="Eukaryota"/>
</dbReference>
<dbReference type="AlphaFoldDB" id="G0NXN5"/>
<feature type="compositionally biased region" description="Basic and acidic residues" evidence="1">
    <location>
        <begin position="85"/>
        <end position="101"/>
    </location>
</feature>
<dbReference type="Proteomes" id="UP000008068">
    <property type="component" value="Unassembled WGS sequence"/>
</dbReference>
<organism evidence="3">
    <name type="scientific">Caenorhabditis brenneri</name>
    <name type="common">Nematode worm</name>
    <dbReference type="NCBI Taxonomy" id="135651"/>
    <lineage>
        <taxon>Eukaryota</taxon>
        <taxon>Metazoa</taxon>
        <taxon>Ecdysozoa</taxon>
        <taxon>Nematoda</taxon>
        <taxon>Chromadorea</taxon>
        <taxon>Rhabditida</taxon>
        <taxon>Rhabditina</taxon>
        <taxon>Rhabditomorpha</taxon>
        <taxon>Rhabditoidea</taxon>
        <taxon>Rhabditidae</taxon>
        <taxon>Peloderinae</taxon>
        <taxon>Caenorhabditis</taxon>
    </lineage>
</organism>
<proteinExistence type="predicted"/>
<dbReference type="EMBL" id="GL379974">
    <property type="protein sequence ID" value="EGT39642.1"/>
    <property type="molecule type" value="Genomic_DNA"/>
</dbReference>
<name>G0NXN5_CAEBE</name>
<feature type="compositionally biased region" description="Basic residues" evidence="1">
    <location>
        <begin position="62"/>
        <end position="72"/>
    </location>
</feature>
<protein>
    <submittedName>
        <fullName evidence="2">Uncharacterized protein</fullName>
    </submittedName>
</protein>
<reference evidence="3" key="1">
    <citation type="submission" date="2011-07" db="EMBL/GenBank/DDBJ databases">
        <authorList>
            <consortium name="Caenorhabditis brenneri Sequencing and Analysis Consortium"/>
            <person name="Wilson R.K."/>
        </authorList>
    </citation>
    <scope>NUCLEOTIDE SEQUENCE [LARGE SCALE GENOMIC DNA]</scope>
    <source>
        <strain evidence="3">PB2801</strain>
    </source>
</reference>
<keyword evidence="3" id="KW-1185">Reference proteome</keyword>
<dbReference type="InParanoid" id="G0NXN5"/>
<feature type="region of interest" description="Disordered" evidence="1">
    <location>
        <begin position="53"/>
        <end position="101"/>
    </location>
</feature>
<dbReference type="HOGENOM" id="CLU_1162046_0_0_1"/>
<dbReference type="FunCoup" id="G0NXN5">
    <property type="interactions" value="1898"/>
</dbReference>
<evidence type="ECO:0000256" key="1">
    <source>
        <dbReference type="SAM" id="MobiDB-lite"/>
    </source>
</evidence>